<sequence>MNEISWQIHKAKENPKKTIIVSVFLLLVILYFFIFYGLLWAVIAVLIFFISLNNYYLPITYTLTDKMVIIDKKIYKEKREWQTFRRYFLTSNGLVLSPFSKKTFFDNFRGLHLLLPKDKDEIIKFIENRLLKAN</sequence>
<proteinExistence type="predicted"/>
<evidence type="ECO:0000313" key="2">
    <source>
        <dbReference type="EMBL" id="HHS51570.1"/>
    </source>
</evidence>
<keyword evidence="1" id="KW-1133">Transmembrane helix</keyword>
<feature type="transmembrane region" description="Helical" evidence="1">
    <location>
        <begin position="20"/>
        <end position="50"/>
    </location>
</feature>
<comment type="caution">
    <text evidence="2">The sequence shown here is derived from an EMBL/GenBank/DDBJ whole genome shotgun (WGS) entry which is preliminary data.</text>
</comment>
<gene>
    <name evidence="2" type="ORF">ENW73_01715</name>
</gene>
<dbReference type="EMBL" id="DTLI01000040">
    <property type="protein sequence ID" value="HHS51570.1"/>
    <property type="molecule type" value="Genomic_DNA"/>
</dbReference>
<dbReference type="AlphaFoldDB" id="A0A7C6A851"/>
<evidence type="ECO:0000256" key="1">
    <source>
        <dbReference type="SAM" id="Phobius"/>
    </source>
</evidence>
<keyword evidence="1" id="KW-0472">Membrane</keyword>
<keyword evidence="1" id="KW-0812">Transmembrane</keyword>
<accession>A0A7C6A851</accession>
<protein>
    <recommendedName>
        <fullName evidence="3">PH domain-containing protein</fullName>
    </recommendedName>
</protein>
<organism evidence="2">
    <name type="scientific">candidate division WOR-3 bacterium</name>
    <dbReference type="NCBI Taxonomy" id="2052148"/>
    <lineage>
        <taxon>Bacteria</taxon>
        <taxon>Bacteria division WOR-3</taxon>
    </lineage>
</organism>
<reference evidence="2" key="1">
    <citation type="journal article" date="2020" name="mSystems">
        <title>Genome- and Community-Level Interaction Insights into Carbon Utilization and Element Cycling Functions of Hydrothermarchaeota in Hydrothermal Sediment.</title>
        <authorList>
            <person name="Zhou Z."/>
            <person name="Liu Y."/>
            <person name="Xu W."/>
            <person name="Pan J."/>
            <person name="Luo Z.H."/>
            <person name="Li M."/>
        </authorList>
    </citation>
    <scope>NUCLEOTIDE SEQUENCE [LARGE SCALE GENOMIC DNA]</scope>
    <source>
        <strain evidence="2">SpSt-876</strain>
    </source>
</reference>
<name>A0A7C6A851_UNCW3</name>
<evidence type="ECO:0008006" key="3">
    <source>
        <dbReference type="Google" id="ProtNLM"/>
    </source>
</evidence>